<dbReference type="Proteomes" id="UP000006729">
    <property type="component" value="Chromosome 4"/>
</dbReference>
<proteinExistence type="predicted"/>
<evidence type="ECO:0000313" key="3">
    <source>
        <dbReference type="Proteomes" id="UP000006729"/>
    </source>
</evidence>
<feature type="signal peptide" evidence="1">
    <location>
        <begin position="1"/>
        <end position="23"/>
    </location>
</feature>
<organism evidence="2 3">
    <name type="scientific">Populus trichocarpa</name>
    <name type="common">Western balsam poplar</name>
    <name type="synonym">Populus balsamifera subsp. trichocarpa</name>
    <dbReference type="NCBI Taxonomy" id="3694"/>
    <lineage>
        <taxon>Eukaryota</taxon>
        <taxon>Viridiplantae</taxon>
        <taxon>Streptophyta</taxon>
        <taxon>Embryophyta</taxon>
        <taxon>Tracheophyta</taxon>
        <taxon>Spermatophyta</taxon>
        <taxon>Magnoliopsida</taxon>
        <taxon>eudicotyledons</taxon>
        <taxon>Gunneridae</taxon>
        <taxon>Pentapetalae</taxon>
        <taxon>rosids</taxon>
        <taxon>fabids</taxon>
        <taxon>Malpighiales</taxon>
        <taxon>Salicaceae</taxon>
        <taxon>Saliceae</taxon>
        <taxon>Populus</taxon>
    </lineage>
</organism>
<dbReference type="InParanoid" id="A0A2K2ASR9"/>
<gene>
    <name evidence="2" type="ORF">POPTR_004G104700</name>
</gene>
<protein>
    <submittedName>
        <fullName evidence="2">Uncharacterized protein</fullName>
    </submittedName>
</protein>
<keyword evidence="3" id="KW-1185">Reference proteome</keyword>
<dbReference type="AlphaFoldDB" id="A0A2K2ASR9"/>
<reference evidence="2 3" key="1">
    <citation type="journal article" date="2006" name="Science">
        <title>The genome of black cottonwood, Populus trichocarpa (Torr. &amp; Gray).</title>
        <authorList>
            <person name="Tuskan G.A."/>
            <person name="Difazio S."/>
            <person name="Jansson S."/>
            <person name="Bohlmann J."/>
            <person name="Grigoriev I."/>
            <person name="Hellsten U."/>
            <person name="Putnam N."/>
            <person name="Ralph S."/>
            <person name="Rombauts S."/>
            <person name="Salamov A."/>
            <person name="Schein J."/>
            <person name="Sterck L."/>
            <person name="Aerts A."/>
            <person name="Bhalerao R.R."/>
            <person name="Bhalerao R.P."/>
            <person name="Blaudez D."/>
            <person name="Boerjan W."/>
            <person name="Brun A."/>
            <person name="Brunner A."/>
            <person name="Busov V."/>
            <person name="Campbell M."/>
            <person name="Carlson J."/>
            <person name="Chalot M."/>
            <person name="Chapman J."/>
            <person name="Chen G.L."/>
            <person name="Cooper D."/>
            <person name="Coutinho P.M."/>
            <person name="Couturier J."/>
            <person name="Covert S."/>
            <person name="Cronk Q."/>
            <person name="Cunningham R."/>
            <person name="Davis J."/>
            <person name="Degroeve S."/>
            <person name="Dejardin A."/>
            <person name="Depamphilis C."/>
            <person name="Detter J."/>
            <person name="Dirks B."/>
            <person name="Dubchak I."/>
            <person name="Duplessis S."/>
            <person name="Ehlting J."/>
            <person name="Ellis B."/>
            <person name="Gendler K."/>
            <person name="Goodstein D."/>
            <person name="Gribskov M."/>
            <person name="Grimwood J."/>
            <person name="Groover A."/>
            <person name="Gunter L."/>
            <person name="Hamberger B."/>
            <person name="Heinze B."/>
            <person name="Helariutta Y."/>
            <person name="Henrissat B."/>
            <person name="Holligan D."/>
            <person name="Holt R."/>
            <person name="Huang W."/>
            <person name="Islam-Faridi N."/>
            <person name="Jones S."/>
            <person name="Jones-Rhoades M."/>
            <person name="Jorgensen R."/>
            <person name="Joshi C."/>
            <person name="Kangasjarvi J."/>
            <person name="Karlsson J."/>
            <person name="Kelleher C."/>
            <person name="Kirkpatrick R."/>
            <person name="Kirst M."/>
            <person name="Kohler A."/>
            <person name="Kalluri U."/>
            <person name="Larimer F."/>
            <person name="Leebens-Mack J."/>
            <person name="Leple J.C."/>
            <person name="Locascio P."/>
            <person name="Lou Y."/>
            <person name="Lucas S."/>
            <person name="Martin F."/>
            <person name="Montanini B."/>
            <person name="Napoli C."/>
            <person name="Nelson D.R."/>
            <person name="Nelson C."/>
            <person name="Nieminen K."/>
            <person name="Nilsson O."/>
            <person name="Pereda V."/>
            <person name="Peter G."/>
            <person name="Philippe R."/>
            <person name="Pilate G."/>
            <person name="Poliakov A."/>
            <person name="Razumovskaya J."/>
            <person name="Richardson P."/>
            <person name="Rinaldi C."/>
            <person name="Ritland K."/>
            <person name="Rouze P."/>
            <person name="Ryaboy D."/>
            <person name="Schmutz J."/>
            <person name="Schrader J."/>
            <person name="Segerman B."/>
            <person name="Shin H."/>
            <person name="Siddiqui A."/>
            <person name="Sterky F."/>
            <person name="Terry A."/>
            <person name="Tsai C.J."/>
            <person name="Uberbacher E."/>
            <person name="Unneberg P."/>
            <person name="Vahala J."/>
            <person name="Wall K."/>
            <person name="Wessler S."/>
            <person name="Yang G."/>
            <person name="Yin T."/>
            <person name="Douglas C."/>
            <person name="Marra M."/>
            <person name="Sandberg G."/>
            <person name="Van de Peer Y."/>
            <person name="Rokhsar D."/>
        </authorList>
    </citation>
    <scope>NUCLEOTIDE SEQUENCE [LARGE SCALE GENOMIC DNA]</scope>
    <source>
        <strain evidence="3">cv. Nisqually</strain>
    </source>
</reference>
<dbReference type="ExpressionAtlas" id="A0A2K2ASR9">
    <property type="expression patterns" value="baseline and differential"/>
</dbReference>
<keyword evidence="1" id="KW-0732">Signal</keyword>
<sequence>MMKTSIIAFLLLHTILLHPLIVARQLIEFDGKSGVRHEITNVEGNDGSNGRIWMPPIRSCFGRIGRGCVLPPPSPVTSCGANQRCYRRPPTN</sequence>
<accession>A0A2K2ASR9</accession>
<feature type="chain" id="PRO_5014385912" evidence="1">
    <location>
        <begin position="24"/>
        <end position="92"/>
    </location>
</feature>
<name>A0A2K2ASR9_POPTR</name>
<evidence type="ECO:0000313" key="2">
    <source>
        <dbReference type="EMBL" id="PNT40570.1"/>
    </source>
</evidence>
<dbReference type="EMBL" id="CM009293">
    <property type="protein sequence ID" value="PNT40570.1"/>
    <property type="molecule type" value="Genomic_DNA"/>
</dbReference>
<evidence type="ECO:0000256" key="1">
    <source>
        <dbReference type="SAM" id="SignalP"/>
    </source>
</evidence>